<dbReference type="KEGG" id="vtu:IX91_25800"/>
<dbReference type="Proteomes" id="UP000030071">
    <property type="component" value="Plasmid p57"/>
</dbReference>
<dbReference type="EMBL" id="AFWI01000146">
    <property type="protein sequence ID" value="EGU55318.1"/>
    <property type="molecule type" value="Genomic_DNA"/>
</dbReference>
<evidence type="ECO:0000313" key="2">
    <source>
        <dbReference type="EMBL" id="EGU55318.1"/>
    </source>
</evidence>
<accession>F9T5C1</accession>
<reference evidence="2" key="1">
    <citation type="submission" date="2011-08" db="EMBL/GenBank/DDBJ databases">
        <authorList>
            <person name="Hoffman M."/>
            <person name="Strain E.A."/>
            <person name="Brown E."/>
            <person name="Allard M.W."/>
        </authorList>
    </citation>
    <scope>NUCLEOTIDE SEQUENCE</scope>
    <source>
        <strain evidence="2">ATCC 19109</strain>
    </source>
</reference>
<keyword evidence="3" id="KW-1185">Reference proteome</keyword>
<protein>
    <submittedName>
        <fullName evidence="1">Uncharacterized protein</fullName>
    </submittedName>
</protein>
<dbReference type="EMBL" id="CP009358">
    <property type="protein sequence ID" value="AIW17473.1"/>
    <property type="molecule type" value="Genomic_DNA"/>
</dbReference>
<evidence type="ECO:0000313" key="3">
    <source>
        <dbReference type="Proteomes" id="UP000003836"/>
    </source>
</evidence>
<gene>
    <name evidence="1" type="ORF">IX91_25800</name>
    <name evidence="2" type="ORF">VITU9109_21269</name>
</gene>
<evidence type="ECO:0000313" key="4">
    <source>
        <dbReference type="Proteomes" id="UP000030071"/>
    </source>
</evidence>
<geneLocation type="plasmid" evidence="1 4">
    <name>p57</name>
</geneLocation>
<proteinExistence type="predicted"/>
<dbReference type="HOGENOM" id="CLU_2686855_0_0_6"/>
<dbReference type="AlphaFoldDB" id="F9T5C1"/>
<reference evidence="1 4" key="3">
    <citation type="submission" date="2014-08" db="EMBL/GenBank/DDBJ databases">
        <title>First Complete Genome Sequence of the Shellfish Pathogen Vibrio tubiashii.</title>
        <authorList>
            <person name="Richards G.P."/>
            <person name="Needleman D.S."/>
            <person name="Watson M.A."/>
            <person name="Bono J.L."/>
        </authorList>
    </citation>
    <scope>NUCLEOTIDE SEQUENCE [LARGE SCALE GENOMIC DNA]</scope>
    <source>
        <strain evidence="1 4">ATCC 19109</strain>
        <plasmid evidence="1">p57</plasmid>
        <plasmid evidence="4">Plasmid p57</plasmid>
    </source>
</reference>
<sequence>MAWVIEVTERLKVRNSDKGLDRSYVTSIKRCGTSCSLTTSFDCAKVYRNRKHFQKLLDFFDQSEISYQVIPVIE</sequence>
<dbReference type="PATRIC" id="fig|1051646.9.peg.5174"/>
<name>F9T5C1_9VIBR</name>
<organism evidence="1 4">
    <name type="scientific">Vibrio tubiashii ATCC 19109</name>
    <dbReference type="NCBI Taxonomy" id="1051646"/>
    <lineage>
        <taxon>Bacteria</taxon>
        <taxon>Pseudomonadati</taxon>
        <taxon>Pseudomonadota</taxon>
        <taxon>Gammaproteobacteria</taxon>
        <taxon>Vibrionales</taxon>
        <taxon>Vibrionaceae</taxon>
        <taxon>Vibrio</taxon>
        <taxon>Vibrio oreintalis group</taxon>
    </lineage>
</organism>
<keyword evidence="1" id="KW-0614">Plasmid</keyword>
<reference evidence="2 3" key="2">
    <citation type="journal article" date="2012" name="Int. J. Syst. Evol. Microbiol.">
        <title>Vibrio caribbeanicus sp. nov., isolated from the marine sponge Scleritoderma cyanea.</title>
        <authorList>
            <person name="Hoffmann M."/>
            <person name="Monday S.R."/>
            <person name="Allard M.W."/>
            <person name="Strain E.A."/>
            <person name="Whittaker P."/>
            <person name="Naum M."/>
            <person name="McCarthy P.J."/>
            <person name="Lopez J.V."/>
            <person name="Fischer M."/>
            <person name="Brown E.W."/>
        </authorList>
    </citation>
    <scope>NUCLEOTIDE SEQUENCE [LARGE SCALE GENOMIC DNA]</scope>
    <source>
        <strain evidence="2 3">ATCC 19109</strain>
    </source>
</reference>
<dbReference type="Proteomes" id="UP000003836">
    <property type="component" value="Unassembled WGS sequence"/>
</dbReference>
<evidence type="ECO:0000313" key="1">
    <source>
        <dbReference type="EMBL" id="AIW17473.1"/>
    </source>
</evidence>